<accession>A0ACC2WQ11</accession>
<comment type="caution">
    <text evidence="1">The sequence shown here is derived from an EMBL/GenBank/DDBJ whole genome shotgun (WGS) entry which is preliminary data.</text>
</comment>
<protein>
    <submittedName>
        <fullName evidence="1">Uncharacterized protein</fullName>
    </submittedName>
</protein>
<reference evidence="1" key="1">
    <citation type="submission" date="2023-04" db="EMBL/GenBank/DDBJ databases">
        <title>Draft Genome sequencing of Naganishia species isolated from polar environments using Oxford Nanopore Technology.</title>
        <authorList>
            <person name="Leo P."/>
            <person name="Venkateswaran K."/>
        </authorList>
    </citation>
    <scope>NUCLEOTIDE SEQUENCE</scope>
    <source>
        <strain evidence="1">MNA-CCFEE 5261</strain>
    </source>
</reference>
<gene>
    <name evidence="1" type="ORF">QFC19_000471</name>
</gene>
<evidence type="ECO:0000313" key="1">
    <source>
        <dbReference type="EMBL" id="KAJ9112916.1"/>
    </source>
</evidence>
<dbReference type="EMBL" id="JASBWR010000003">
    <property type="protein sequence ID" value="KAJ9112916.1"/>
    <property type="molecule type" value="Genomic_DNA"/>
</dbReference>
<sequence>MASFTEKFGNLYNNNLCPSKPKFLPEDYPDLTGKTVLVTGANAGIGYETTKLLLEAGAQVLVVVRSLEKMKAAEDKLKLEGAETSRLEIFEGDFSDLASIGKCGKNIVEKQSEIHIVIHNAGVMLPPRGSVTKQDYDLQLGVNALAPYLLQKYLDPVVLAAKTDQFVPRVIWVSSNSYLFAPGPRGLLPYEEINDKDGKSTLFALYGQSKVALNYNALIYAEKYKGKIITAALNPGGLKTDLQRNTLAFEQWLARLLLKDPVYGSYTELYAALSPDITVENSGCFVRPWGQIEEYCGFIKEGLKDGTAKKLNEWTEEQIAPYYQ</sequence>
<evidence type="ECO:0000313" key="2">
    <source>
        <dbReference type="Proteomes" id="UP001241377"/>
    </source>
</evidence>
<proteinExistence type="predicted"/>
<organism evidence="1 2">
    <name type="scientific">Naganishia cerealis</name>
    <dbReference type="NCBI Taxonomy" id="610337"/>
    <lineage>
        <taxon>Eukaryota</taxon>
        <taxon>Fungi</taxon>
        <taxon>Dikarya</taxon>
        <taxon>Basidiomycota</taxon>
        <taxon>Agaricomycotina</taxon>
        <taxon>Tremellomycetes</taxon>
        <taxon>Filobasidiales</taxon>
        <taxon>Filobasidiaceae</taxon>
        <taxon>Naganishia</taxon>
    </lineage>
</organism>
<keyword evidence="2" id="KW-1185">Reference proteome</keyword>
<name>A0ACC2WQ11_9TREE</name>
<dbReference type="Proteomes" id="UP001241377">
    <property type="component" value="Unassembled WGS sequence"/>
</dbReference>